<evidence type="ECO:0000256" key="10">
    <source>
        <dbReference type="ARBA" id="ARBA00040371"/>
    </source>
</evidence>
<feature type="transmembrane region" description="Helical" evidence="12">
    <location>
        <begin position="222"/>
        <end position="243"/>
    </location>
</feature>
<sequence length="554" mass="61721">MDYQYYDDEADYADEEDGLGAGGGGHANAYIDHEDFEQLRGHEYSDDNYGSVMDRLLDSYEHCILPSLTQVAGYIVPLLLGCLLCRLLSAVYARRARLVASASSSWQEANSMKLAPLHLINALCGAGILYATLGQRMLILQLLTGISYALLQLVRLGKGRRPAVALAVLSIGSQFIYELAIWQKRDDWPQLRGLQMVTNMKVISLAFDLTATGAAGLHMPNIVAYFGYILHPATCALGPWLSYARYLEVLHSKSQLRRNLCQMLLNVLLSLVALLVSNCIAPTLSELNAPAEPLGAHQGGWSHWLLMYTGALSVRTSHYFVSLLSQAQLAAVGQRLDVGASQGLLGDLVVRPWRIEWPHSLSALVRCWNIPMHEWLKRYVYATSKQEQLQTQGHAQTQTQTQAQTHSRHSTMVAVFCTYIVSSLLHGMDFRIYLVLLSLATFAEGETMLRRHLATLCNACVTANPCPGAERCRYAHCPRRLGWRSWTAWLVRLINLGFSLLAIAHLAYLGVVLLNDTLLGDSEHELPFMYHWSAAGYLSHYVGIGMFVLYMFLS</sequence>
<dbReference type="Proteomes" id="UP000694904">
    <property type="component" value="Chromosome X"/>
</dbReference>
<protein>
    <recommendedName>
        <fullName evidence="10">Protein-serine O-palmitoleoyltransferase porcupine</fullName>
        <ecNumber evidence="9">2.3.1.250</ecNumber>
    </recommendedName>
</protein>
<keyword evidence="2" id="KW-0808">Transferase</keyword>
<evidence type="ECO:0000256" key="7">
    <source>
        <dbReference type="ARBA" id="ARBA00023315"/>
    </source>
</evidence>
<evidence type="ECO:0000256" key="2">
    <source>
        <dbReference type="ARBA" id="ARBA00022679"/>
    </source>
</evidence>
<accession>A0ABM1PYQ4</accession>
<reference evidence="14" key="3">
    <citation type="submission" date="2025-08" db="UniProtKB">
        <authorList>
            <consortium name="RefSeq"/>
        </authorList>
    </citation>
    <scope>IDENTIFICATION</scope>
    <source>
        <tissue evidence="14">Whole organism</tissue>
    </source>
</reference>
<feature type="transmembrane region" description="Helical" evidence="12">
    <location>
        <begin position="264"/>
        <end position="284"/>
    </location>
</feature>
<feature type="transmembrane region" description="Helical" evidence="12">
    <location>
        <begin position="163"/>
        <end position="182"/>
    </location>
</feature>
<feature type="transmembrane region" description="Helical" evidence="12">
    <location>
        <begin position="114"/>
        <end position="132"/>
    </location>
</feature>
<feature type="transmembrane region" description="Helical" evidence="12">
    <location>
        <begin position="304"/>
        <end position="325"/>
    </location>
</feature>
<feature type="transmembrane region" description="Helical" evidence="12">
    <location>
        <begin position="74"/>
        <end position="93"/>
    </location>
</feature>
<feature type="transmembrane region" description="Helical" evidence="12">
    <location>
        <begin position="138"/>
        <end position="156"/>
    </location>
</feature>
<keyword evidence="13" id="KW-1185">Reference proteome</keyword>
<evidence type="ECO:0000256" key="4">
    <source>
        <dbReference type="ARBA" id="ARBA00022692"/>
    </source>
</evidence>
<evidence type="ECO:0000256" key="11">
    <source>
        <dbReference type="ARBA" id="ARBA00047978"/>
    </source>
</evidence>
<dbReference type="EC" id="2.3.1.250" evidence="9"/>
<keyword evidence="7" id="KW-0012">Acyltransferase</keyword>
<evidence type="ECO:0000256" key="12">
    <source>
        <dbReference type="SAM" id="Phobius"/>
    </source>
</evidence>
<evidence type="ECO:0000313" key="13">
    <source>
        <dbReference type="Proteomes" id="UP000694904"/>
    </source>
</evidence>
<keyword evidence="6 12" id="KW-0472">Membrane</keyword>
<dbReference type="Pfam" id="PF03062">
    <property type="entry name" value="MBOAT"/>
    <property type="match status" value="1"/>
</dbReference>
<dbReference type="PANTHER" id="PTHR13906:SF12">
    <property type="entry name" value="PROTEIN-SERINE O-PALMITOLEOYLTRANSFERASE PORCUPINE"/>
    <property type="match status" value="1"/>
</dbReference>
<reference evidence="13" key="1">
    <citation type="journal article" date="1997" name="Nucleic Acids Res.">
        <title>tRNAscan-SE: a program for improved detection of transfer RNA genes in genomic sequence.</title>
        <authorList>
            <person name="Lowe T.M."/>
            <person name="Eddy S.R."/>
        </authorList>
    </citation>
    <scope>NUCLEOTIDE SEQUENCE [LARGE SCALE GENOMIC DNA]</scope>
</reference>
<keyword evidence="4 12" id="KW-0812">Transmembrane</keyword>
<gene>
    <name evidence="14" type="primary">LOC108620003</name>
</gene>
<reference evidence="13" key="2">
    <citation type="journal article" date="2016" name="G3 (Bethesda)">
        <title>Genome Evolution in Three Species of Cactophilic Drosophila.</title>
        <authorList>
            <person name="Sanchez-Flores A."/>
            <person name="Penazola F."/>
            <person name="Carpinteyro-Ponce J."/>
            <person name="Nazario-Yepiz N."/>
            <person name="Abreu-Goodger C."/>
            <person name="Machado C.A."/>
            <person name="Markow T.A."/>
        </authorList>
    </citation>
    <scope>NUCLEOTIDE SEQUENCE [LARGE SCALE GENOMIC DNA]</scope>
</reference>
<organism evidence="13 14">
    <name type="scientific">Drosophila arizonae</name>
    <name type="common">Fruit fly</name>
    <dbReference type="NCBI Taxonomy" id="7263"/>
    <lineage>
        <taxon>Eukaryota</taxon>
        <taxon>Metazoa</taxon>
        <taxon>Ecdysozoa</taxon>
        <taxon>Arthropoda</taxon>
        <taxon>Hexapoda</taxon>
        <taxon>Insecta</taxon>
        <taxon>Pterygota</taxon>
        <taxon>Neoptera</taxon>
        <taxon>Endopterygota</taxon>
        <taxon>Diptera</taxon>
        <taxon>Brachycera</taxon>
        <taxon>Muscomorpha</taxon>
        <taxon>Ephydroidea</taxon>
        <taxon>Drosophilidae</taxon>
        <taxon>Drosophila</taxon>
    </lineage>
</organism>
<dbReference type="InterPro" id="IPR049941">
    <property type="entry name" value="LPLAT_7/PORCN-like"/>
</dbReference>
<evidence type="ECO:0000256" key="8">
    <source>
        <dbReference type="ARBA" id="ARBA00038269"/>
    </source>
</evidence>
<name>A0ABM1PYQ4_DROAR</name>
<proteinExistence type="inferred from homology"/>
<dbReference type="PANTHER" id="PTHR13906">
    <property type="entry name" value="PORCUPINE"/>
    <property type="match status" value="1"/>
</dbReference>
<feature type="transmembrane region" description="Helical" evidence="12">
    <location>
        <begin position="534"/>
        <end position="553"/>
    </location>
</feature>
<comment type="similarity">
    <text evidence="8">Belongs to the membrane-bound acyltransferase family. Porcupine subfamily.</text>
</comment>
<comment type="catalytic activity">
    <reaction evidence="11">
        <text>[Wnt protein]-L-serine + (9Z)-hexadecenoyl-CoA = [Wnt protein]-O-(9Z)-hexadecenoyl-L-serine + CoA</text>
        <dbReference type="Rhea" id="RHEA:45336"/>
        <dbReference type="Rhea" id="RHEA-COMP:11170"/>
        <dbReference type="Rhea" id="RHEA-COMP:11171"/>
        <dbReference type="ChEBI" id="CHEBI:29999"/>
        <dbReference type="ChEBI" id="CHEBI:57287"/>
        <dbReference type="ChEBI" id="CHEBI:61540"/>
        <dbReference type="ChEBI" id="CHEBI:85189"/>
        <dbReference type="EC" id="2.3.1.250"/>
    </reaction>
</comment>
<evidence type="ECO:0000256" key="3">
    <source>
        <dbReference type="ARBA" id="ARBA00022687"/>
    </source>
</evidence>
<evidence type="ECO:0000313" key="14">
    <source>
        <dbReference type="RefSeq" id="XP_017872340.1"/>
    </source>
</evidence>
<feature type="transmembrane region" description="Helical" evidence="12">
    <location>
        <begin position="489"/>
        <end position="514"/>
    </location>
</feature>
<keyword evidence="5 12" id="KW-1133">Transmembrane helix</keyword>
<evidence type="ECO:0000256" key="5">
    <source>
        <dbReference type="ARBA" id="ARBA00022989"/>
    </source>
</evidence>
<comment type="subcellular location">
    <subcellularLocation>
        <location evidence="1">Membrane</location>
        <topology evidence="1">Multi-pass membrane protein</topology>
    </subcellularLocation>
</comment>
<evidence type="ECO:0000256" key="1">
    <source>
        <dbReference type="ARBA" id="ARBA00004141"/>
    </source>
</evidence>
<dbReference type="RefSeq" id="XP_017872340.1">
    <property type="nucleotide sequence ID" value="XM_018016851.1"/>
</dbReference>
<evidence type="ECO:0000256" key="6">
    <source>
        <dbReference type="ARBA" id="ARBA00023136"/>
    </source>
</evidence>
<dbReference type="InterPro" id="IPR004299">
    <property type="entry name" value="MBOAT_fam"/>
</dbReference>
<keyword evidence="3" id="KW-0879">Wnt signaling pathway</keyword>
<dbReference type="GeneID" id="108620003"/>
<evidence type="ECO:0000256" key="9">
    <source>
        <dbReference type="ARBA" id="ARBA00038867"/>
    </source>
</evidence>